<dbReference type="SUPFAM" id="SSF56801">
    <property type="entry name" value="Acetyl-CoA synthetase-like"/>
    <property type="match status" value="1"/>
</dbReference>
<dbReference type="InterPro" id="IPR042099">
    <property type="entry name" value="ANL_N_sf"/>
</dbReference>
<dbReference type="KEGG" id="bbif:117204977"/>
<reference evidence="2" key="1">
    <citation type="submission" date="2025-08" db="UniProtKB">
        <authorList>
            <consortium name="RefSeq"/>
        </authorList>
    </citation>
    <scope>IDENTIFICATION</scope>
    <source>
        <tissue evidence="2">Muscle</tissue>
    </source>
</reference>
<sequence length="279" mass="32021">MIRLARFAFEMPVTQRFNDNSDILDIHRLRYKHLLHLVKSRCCLTALEGPYIAVISLVFERLMSRTVWLEAQIEIKDNILIGKEIVSPESCVNAGEIILEIFKSVFNNFLSMVTPKVPLDAYDMQNFNSSRNELNMDIQGVVFEDRIPTEMSLNEIQSAQMASEIKEFRCNNIENPKEVALLIGTSGSTCLPRVAELSHLSSRMLLHPAYTTTSLNRIAMCTSSVRWISYFILLLTGLRSNCTRIIVDDEEDGKFHCDVIKKYKVDDNTEISWQYVNEL</sequence>
<proteinExistence type="predicted"/>
<evidence type="ECO:0000313" key="1">
    <source>
        <dbReference type="Proteomes" id="UP000515164"/>
    </source>
</evidence>
<dbReference type="Gene3D" id="3.40.50.12780">
    <property type="entry name" value="N-terminal domain of ligase-like"/>
    <property type="match status" value="1"/>
</dbReference>
<dbReference type="GeneID" id="117204977"/>
<gene>
    <name evidence="2" type="primary">LOC117204977</name>
</gene>
<accession>A0A6P8MB40</accession>
<dbReference type="RefSeq" id="XP_033298812.1">
    <property type="nucleotide sequence ID" value="XM_033442921.1"/>
</dbReference>
<organism evidence="1 2">
    <name type="scientific">Bombus bifarius</name>
    <dbReference type="NCBI Taxonomy" id="103933"/>
    <lineage>
        <taxon>Eukaryota</taxon>
        <taxon>Metazoa</taxon>
        <taxon>Ecdysozoa</taxon>
        <taxon>Arthropoda</taxon>
        <taxon>Hexapoda</taxon>
        <taxon>Insecta</taxon>
        <taxon>Pterygota</taxon>
        <taxon>Neoptera</taxon>
        <taxon>Endopterygota</taxon>
        <taxon>Hymenoptera</taxon>
        <taxon>Apocrita</taxon>
        <taxon>Aculeata</taxon>
        <taxon>Apoidea</taxon>
        <taxon>Anthophila</taxon>
        <taxon>Apidae</taxon>
        <taxon>Bombus</taxon>
        <taxon>Pyrobombus</taxon>
    </lineage>
</organism>
<evidence type="ECO:0000313" key="2">
    <source>
        <dbReference type="RefSeq" id="XP_033298812.1"/>
    </source>
</evidence>
<name>A0A6P8MB40_9HYME</name>
<protein>
    <submittedName>
        <fullName evidence="2">Uncharacterized protein LOC117204977</fullName>
    </submittedName>
</protein>
<keyword evidence="1" id="KW-1185">Reference proteome</keyword>
<dbReference type="AlphaFoldDB" id="A0A6P8MB40"/>
<dbReference type="Proteomes" id="UP000515164">
    <property type="component" value="Unplaced"/>
</dbReference>